<reference evidence="4" key="1">
    <citation type="submission" date="2025-08" db="UniProtKB">
        <authorList>
            <consortium name="RefSeq"/>
        </authorList>
    </citation>
    <scope>IDENTIFICATION</scope>
</reference>
<organism evidence="3 4">
    <name type="scientific">Hydra vulgaris</name>
    <name type="common">Hydra</name>
    <name type="synonym">Hydra attenuata</name>
    <dbReference type="NCBI Taxonomy" id="6087"/>
    <lineage>
        <taxon>Eukaryota</taxon>
        <taxon>Metazoa</taxon>
        <taxon>Cnidaria</taxon>
        <taxon>Hydrozoa</taxon>
        <taxon>Hydroidolina</taxon>
        <taxon>Anthoathecata</taxon>
        <taxon>Aplanulata</taxon>
        <taxon>Hydridae</taxon>
        <taxon>Hydra</taxon>
    </lineage>
</organism>
<dbReference type="SUPFAM" id="SSF53067">
    <property type="entry name" value="Actin-like ATPase domain"/>
    <property type="match status" value="2"/>
</dbReference>
<keyword evidence="3" id="KW-1185">Reference proteome</keyword>
<dbReference type="InterPro" id="IPR043129">
    <property type="entry name" value="ATPase_NBD"/>
</dbReference>
<dbReference type="InterPro" id="IPR004000">
    <property type="entry name" value="Actin"/>
</dbReference>
<dbReference type="RefSeq" id="XP_065655383.1">
    <property type="nucleotide sequence ID" value="XM_065799311.1"/>
</dbReference>
<feature type="region of interest" description="Disordered" evidence="2">
    <location>
        <begin position="501"/>
        <end position="546"/>
    </location>
</feature>
<gene>
    <name evidence="4" type="primary">LOC100201545</name>
</gene>
<name>A0ABM4C1I0_HYDVU</name>
<evidence type="ECO:0000256" key="1">
    <source>
        <dbReference type="RuleBase" id="RU000487"/>
    </source>
</evidence>
<dbReference type="PRINTS" id="PR00190">
    <property type="entry name" value="ACTIN"/>
</dbReference>
<dbReference type="PANTHER" id="PTHR11937">
    <property type="entry name" value="ACTIN"/>
    <property type="match status" value="1"/>
</dbReference>
<dbReference type="Gene3D" id="3.30.420.40">
    <property type="match status" value="2"/>
</dbReference>
<evidence type="ECO:0000313" key="4">
    <source>
        <dbReference type="RefSeq" id="XP_065655383.1"/>
    </source>
</evidence>
<feature type="compositionally biased region" description="Basic and acidic residues" evidence="2">
    <location>
        <begin position="95"/>
        <end position="106"/>
    </location>
</feature>
<feature type="compositionally biased region" description="Polar residues" evidence="2">
    <location>
        <begin position="501"/>
        <end position="518"/>
    </location>
</feature>
<dbReference type="Gene3D" id="3.90.640.10">
    <property type="entry name" value="Actin, Chain A, domain 4"/>
    <property type="match status" value="1"/>
</dbReference>
<accession>A0ABM4C1I0</accession>
<sequence>MGDKLVSNDMQNAYESSHITSFVEVIEITDRYILTEVFEHVDKTFDYNIVEDTKTPIEVLDITHICENITMLNYIDIDETGVLLTCRSKFKAHQKSNEKKNDKLQNDDISTNSPTANEISKKRRLSFLRKRRKYSNNKDEQINLLNENEINKNKTDKILKVKEDDSIVKFKTSITLKDCNNSQDDSEKSPPIFLNEKNLIDKPEIINKEESHSINKNIVFKAKVNKQSNENLNKTQFGANTPCTDLVNLLDKKVDKNDIAKLEINESEKSYTNNDKSIVGNTLSSRVTALNVHNFNNTYEQTSFNNYTEVLAKVVVNDSVQEASDLLKKSAIASDISSRDQIVEDTKCKKQSQLNKNQLAFLPDVDYLPSNKIDKIDSSECNSNSIYKINLDDKIENIVPSSVLINDYSDGSNDLVISTNYNNKNKAKPKAEVNGIFIDENRNFLRDKHHINKKNTDRPLSGYAEKLAELLADEDDLEFPESDEELNESEKIVKKISNVTSVEPTPVSTQEINNFSNVDKTEEKSVASSTPNKKKNKRGRARGDRPMSLFEQDMLNDILKVTKNFEREEDEKSVNSNNIEGNGVDGIDTDDEILEDEILPVKATIEILRNNIVMPQRKISNYSDTSFDDYMRSHNTPLNHVTNDRPLALRKAAVLDAGCGILKAGICGETKPSCYCPSVIGVPRRFSQDVSKMKKPYYVGDEAWEVAGMLQIEHPIKQEINNWSDVTSIIEHLMEHELKINDNEHPILMTEMGLTSKKHREKLTEIMFEQFGVPSFYLANQSVLALYSMGMMSGVCLSSGFYNTQAIPIYEGHTIPHGISQLDIGGEQVTNYLGRLLQQSAQPRSFSTSSEKLVLNSMKQSLCYVSQDAKKEETLYKTQSKMYESYVLPDGQEIEVGAERFIAPEVLFDPHLLGLNQPSTTQLVTQTLELVNSELRDIFLQNILVTGGNTKLKGYSTRLEKELAIENPKIKITCADDPLLATWIGGSIMSSISAYRDQWMTIDQYTEHGSKLVHMLCF</sequence>
<feature type="compositionally biased region" description="Polar residues" evidence="2">
    <location>
        <begin position="107"/>
        <end position="118"/>
    </location>
</feature>
<dbReference type="Proteomes" id="UP001652625">
    <property type="component" value="Chromosome 06"/>
</dbReference>
<evidence type="ECO:0000313" key="3">
    <source>
        <dbReference type="Proteomes" id="UP001652625"/>
    </source>
</evidence>
<feature type="region of interest" description="Disordered" evidence="2">
    <location>
        <begin position="95"/>
        <end position="120"/>
    </location>
</feature>
<dbReference type="Pfam" id="PF00022">
    <property type="entry name" value="Actin"/>
    <property type="match status" value="1"/>
</dbReference>
<dbReference type="SMART" id="SM00268">
    <property type="entry name" value="ACTIN"/>
    <property type="match status" value="1"/>
</dbReference>
<proteinExistence type="inferred from homology"/>
<protein>
    <submittedName>
        <fullName evidence="4">Uncharacterized protein LOC100201545 isoform X1</fullName>
    </submittedName>
</protein>
<evidence type="ECO:0000256" key="2">
    <source>
        <dbReference type="SAM" id="MobiDB-lite"/>
    </source>
</evidence>
<dbReference type="GeneID" id="100201545"/>
<comment type="similarity">
    <text evidence="1">Belongs to the actin family.</text>
</comment>
<feature type="region of interest" description="Disordered" evidence="2">
    <location>
        <begin position="567"/>
        <end position="587"/>
    </location>
</feature>